<feature type="compositionally biased region" description="Polar residues" evidence="1">
    <location>
        <begin position="17"/>
        <end position="49"/>
    </location>
</feature>
<feature type="transmembrane region" description="Helical" evidence="2">
    <location>
        <begin position="140"/>
        <end position="169"/>
    </location>
</feature>
<keyword evidence="2" id="KW-1133">Transmembrane helix</keyword>
<sequence length="170" mass="18851">MQRTTRTNNTQPNRSTLSQTNRMASSQTRVTNTQGNRGTNGQTRTSTTRQPSPQQAAPQQKRPVKNQPKDRLGQAIVSMIFGIFGIILFVMSCFMLNYSSRYYTPSPGTMLTIFLAFIINASGFILGIRARNSSNGRGMAIAGITLTSFPFVIMTLFFVATIIGTFSMWM</sequence>
<dbReference type="HOGENOM" id="CLU_1569166_0_0_9"/>
<dbReference type="Proteomes" id="UP000005850">
    <property type="component" value="Chromosome"/>
</dbReference>
<evidence type="ECO:0000256" key="1">
    <source>
        <dbReference type="SAM" id="MobiDB-lite"/>
    </source>
</evidence>
<dbReference type="AlphaFoldDB" id="A0A075R4Z3"/>
<gene>
    <name evidence="3" type="ORF">BRLA_c003000</name>
</gene>
<proteinExistence type="predicted"/>
<dbReference type="KEGG" id="blr:BRLA_c003000"/>
<feature type="transmembrane region" description="Helical" evidence="2">
    <location>
        <begin position="75"/>
        <end position="98"/>
    </location>
</feature>
<evidence type="ECO:0000313" key="4">
    <source>
        <dbReference type="Proteomes" id="UP000005850"/>
    </source>
</evidence>
<dbReference type="eggNOG" id="ENOG50340ZD">
    <property type="taxonomic scope" value="Bacteria"/>
</dbReference>
<feature type="region of interest" description="Disordered" evidence="1">
    <location>
        <begin position="1"/>
        <end position="69"/>
    </location>
</feature>
<feature type="compositionally biased region" description="Low complexity" evidence="1">
    <location>
        <begin position="50"/>
        <end position="60"/>
    </location>
</feature>
<reference evidence="3 4" key="1">
    <citation type="journal article" date="2011" name="J. Bacteriol.">
        <title>Genome sequence of Brevibacillus laterosporus LMG 15441, a pathogen of invertebrates.</title>
        <authorList>
            <person name="Djukic M."/>
            <person name="Poehlein A."/>
            <person name="Thurmer A."/>
            <person name="Daniel R."/>
        </authorList>
    </citation>
    <scope>NUCLEOTIDE SEQUENCE [LARGE SCALE GENOMIC DNA]</scope>
    <source>
        <strain evidence="3 4">LMG 15441</strain>
    </source>
</reference>
<feature type="transmembrane region" description="Helical" evidence="2">
    <location>
        <begin position="110"/>
        <end position="128"/>
    </location>
</feature>
<accession>A0A075R4Z3</accession>
<keyword evidence="2" id="KW-0812">Transmembrane</keyword>
<organism evidence="3 4">
    <name type="scientific">Brevibacillus laterosporus LMG 15441</name>
    <dbReference type="NCBI Taxonomy" id="1042163"/>
    <lineage>
        <taxon>Bacteria</taxon>
        <taxon>Bacillati</taxon>
        <taxon>Bacillota</taxon>
        <taxon>Bacilli</taxon>
        <taxon>Bacillales</taxon>
        <taxon>Paenibacillaceae</taxon>
        <taxon>Brevibacillus</taxon>
    </lineage>
</organism>
<dbReference type="STRING" id="1042163.BRLA_c003000"/>
<name>A0A075R4Z3_BRELA</name>
<protein>
    <submittedName>
        <fullName evidence="3">Uncharacterized protein</fullName>
    </submittedName>
</protein>
<keyword evidence="4" id="KW-1185">Reference proteome</keyword>
<dbReference type="EMBL" id="CP007806">
    <property type="protein sequence ID" value="AIG24695.1"/>
    <property type="molecule type" value="Genomic_DNA"/>
</dbReference>
<keyword evidence="2" id="KW-0472">Membrane</keyword>
<evidence type="ECO:0000256" key="2">
    <source>
        <dbReference type="SAM" id="Phobius"/>
    </source>
</evidence>
<evidence type="ECO:0000313" key="3">
    <source>
        <dbReference type="EMBL" id="AIG24695.1"/>
    </source>
</evidence>
<feature type="compositionally biased region" description="Low complexity" evidence="1">
    <location>
        <begin position="1"/>
        <end position="16"/>
    </location>
</feature>
<dbReference type="RefSeq" id="WP_003333668.1">
    <property type="nucleotide sequence ID" value="NZ_CP007806.1"/>
</dbReference>